<name>A0ABQ9D2C7_9PASS</name>
<keyword evidence="2" id="KW-1185">Reference proteome</keyword>
<protein>
    <submittedName>
        <fullName evidence="1">Rna-directed dna polymerase from mobile element jockey-like</fullName>
    </submittedName>
</protein>
<comment type="caution">
    <text evidence="1">The sequence shown here is derived from an EMBL/GenBank/DDBJ whole genome shotgun (WGS) entry which is preliminary data.</text>
</comment>
<evidence type="ECO:0000313" key="2">
    <source>
        <dbReference type="Proteomes" id="UP001145742"/>
    </source>
</evidence>
<dbReference type="PRINTS" id="PR01345">
    <property type="entry name" value="CERVTRCPTASE"/>
</dbReference>
<dbReference type="PANTHER" id="PTHR33332">
    <property type="entry name" value="REVERSE TRANSCRIPTASE DOMAIN-CONTAINING PROTEIN"/>
    <property type="match status" value="1"/>
</dbReference>
<gene>
    <name evidence="1" type="ORF">WISP_88150</name>
</gene>
<dbReference type="Proteomes" id="UP001145742">
    <property type="component" value="Unassembled WGS sequence"/>
</dbReference>
<dbReference type="EMBL" id="WHWB01034117">
    <property type="protein sequence ID" value="KAJ7413816.1"/>
    <property type="molecule type" value="Genomic_DNA"/>
</dbReference>
<reference evidence="1" key="1">
    <citation type="submission" date="2019-10" db="EMBL/GenBank/DDBJ databases">
        <authorList>
            <person name="Soares A.E.R."/>
            <person name="Aleixo A."/>
            <person name="Schneider P."/>
            <person name="Miyaki C.Y."/>
            <person name="Schneider M.P."/>
            <person name="Mello C."/>
            <person name="Vasconcelos A.T.R."/>
        </authorList>
    </citation>
    <scope>NUCLEOTIDE SEQUENCE</scope>
    <source>
        <tissue evidence="1">Muscle</tissue>
    </source>
</reference>
<accession>A0ABQ9D2C7</accession>
<evidence type="ECO:0000313" key="1">
    <source>
        <dbReference type="EMBL" id="KAJ7413816.1"/>
    </source>
</evidence>
<proteinExistence type="predicted"/>
<sequence>MYSGMECTLSKCAEDSTLEGRDAIDRLERWACANLIKFNKVKCKVLHLGWGNSKHKYNLAGEWIKISPVEKDLGVFIDKKFYMTHQCTLAAQKASYTLGCLKTAQPDPAETPWHIRGLVNHQPFEV</sequence>
<organism evidence="1 2">
    <name type="scientific">Willisornis vidua</name>
    <name type="common">Xingu scale-backed antbird</name>
    <dbReference type="NCBI Taxonomy" id="1566151"/>
    <lineage>
        <taxon>Eukaryota</taxon>
        <taxon>Metazoa</taxon>
        <taxon>Chordata</taxon>
        <taxon>Craniata</taxon>
        <taxon>Vertebrata</taxon>
        <taxon>Euteleostomi</taxon>
        <taxon>Archelosauria</taxon>
        <taxon>Archosauria</taxon>
        <taxon>Dinosauria</taxon>
        <taxon>Saurischia</taxon>
        <taxon>Theropoda</taxon>
        <taxon>Coelurosauria</taxon>
        <taxon>Aves</taxon>
        <taxon>Neognathae</taxon>
        <taxon>Neoaves</taxon>
        <taxon>Telluraves</taxon>
        <taxon>Australaves</taxon>
        <taxon>Passeriformes</taxon>
        <taxon>Thamnophilidae</taxon>
        <taxon>Willisornis</taxon>
    </lineage>
</organism>